<keyword evidence="9" id="KW-0472">Membrane</keyword>
<dbReference type="GO" id="GO:0046983">
    <property type="term" value="F:protein dimerization activity"/>
    <property type="evidence" value="ECO:0007669"/>
    <property type="project" value="InterPro"/>
</dbReference>
<evidence type="ECO:0000256" key="3">
    <source>
        <dbReference type="ARBA" id="ARBA00022553"/>
    </source>
</evidence>
<keyword evidence="7" id="KW-0067">ATP-binding</keyword>
<dbReference type="PANTHER" id="PTHR24421">
    <property type="entry name" value="NITRATE/NITRITE SENSOR PROTEIN NARX-RELATED"/>
    <property type="match status" value="1"/>
</dbReference>
<dbReference type="EC" id="2.7.13.3" evidence="2"/>
<dbReference type="InterPro" id="IPR050482">
    <property type="entry name" value="Sensor_HK_TwoCompSys"/>
</dbReference>
<keyword evidence="4" id="KW-0808">Transferase</keyword>
<evidence type="ECO:0000256" key="4">
    <source>
        <dbReference type="ARBA" id="ARBA00022679"/>
    </source>
</evidence>
<dbReference type="InterPro" id="IPR011712">
    <property type="entry name" value="Sig_transdc_His_kin_sub3_dim/P"/>
</dbReference>
<evidence type="ECO:0000313" key="11">
    <source>
        <dbReference type="EMBL" id="NYF41535.1"/>
    </source>
</evidence>
<accession>A0A852V6C2</accession>
<dbReference type="Pfam" id="PF02518">
    <property type="entry name" value="HATPase_c"/>
    <property type="match status" value="1"/>
</dbReference>
<feature type="transmembrane region" description="Helical" evidence="9">
    <location>
        <begin position="37"/>
        <end position="57"/>
    </location>
</feature>
<evidence type="ECO:0000256" key="2">
    <source>
        <dbReference type="ARBA" id="ARBA00012438"/>
    </source>
</evidence>
<keyword evidence="5" id="KW-0547">Nucleotide-binding</keyword>
<keyword evidence="6 11" id="KW-0418">Kinase</keyword>
<name>A0A852V6C2_9ACTN</name>
<keyword evidence="9" id="KW-1133">Transmembrane helix</keyword>
<reference evidence="11 12" key="1">
    <citation type="submission" date="2020-07" db="EMBL/GenBank/DDBJ databases">
        <title>Sequencing the genomes of 1000 actinobacteria strains.</title>
        <authorList>
            <person name="Klenk H.-P."/>
        </authorList>
    </citation>
    <scope>NUCLEOTIDE SEQUENCE [LARGE SCALE GENOMIC DNA]</scope>
    <source>
        <strain evidence="11 12">DSM 45763</strain>
    </source>
</reference>
<dbReference type="PANTHER" id="PTHR24421:SF10">
    <property type="entry name" value="NITRATE_NITRITE SENSOR PROTEIN NARQ"/>
    <property type="match status" value="1"/>
</dbReference>
<evidence type="ECO:0000256" key="8">
    <source>
        <dbReference type="ARBA" id="ARBA00023012"/>
    </source>
</evidence>
<dbReference type="CDD" id="cd16917">
    <property type="entry name" value="HATPase_UhpB-NarQ-NarX-like"/>
    <property type="match status" value="1"/>
</dbReference>
<dbReference type="GO" id="GO:0005524">
    <property type="term" value="F:ATP binding"/>
    <property type="evidence" value="ECO:0007669"/>
    <property type="project" value="UniProtKB-KW"/>
</dbReference>
<keyword evidence="8" id="KW-0902">Two-component regulatory system</keyword>
<sequence>MNTPGRPVWRSRVRYLAGTAFAVLAAILLGVGASGPLAVVVPPVITAAAFGVAVWAVRRGRAERAAHEARLTEWAASEAVLVERLRVARDLHDIVSHGLGLVTVRAAAARHVIDAGDTACDPACGAAVREAREALADIEEASRHATTELRRMLTVLRRTDGPETLDPVEDLGRVPGIVRAARLAGLRVRLDLGPVGEVSPGVQVAVCKVIREALDNAARHAGPTGVRVRLRRDADAVVVTVDDDGPAGHWTARPGAGHGLLGLNERVTALGGVLGAERAGRGFRVTARIPDGEAA</sequence>
<dbReference type="InterPro" id="IPR003594">
    <property type="entry name" value="HATPase_dom"/>
</dbReference>
<dbReference type="GO" id="GO:0016020">
    <property type="term" value="C:membrane"/>
    <property type="evidence" value="ECO:0007669"/>
    <property type="project" value="InterPro"/>
</dbReference>
<feature type="transmembrane region" description="Helical" evidence="9">
    <location>
        <begin position="12"/>
        <end position="31"/>
    </location>
</feature>
<dbReference type="Pfam" id="PF07730">
    <property type="entry name" value="HisKA_3"/>
    <property type="match status" value="1"/>
</dbReference>
<evidence type="ECO:0000259" key="10">
    <source>
        <dbReference type="SMART" id="SM00387"/>
    </source>
</evidence>
<gene>
    <name evidence="11" type="ORF">HDA43_003694</name>
</gene>
<protein>
    <recommendedName>
        <fullName evidence="2">histidine kinase</fullName>
        <ecNumber evidence="2">2.7.13.3</ecNumber>
    </recommendedName>
</protein>
<evidence type="ECO:0000256" key="5">
    <source>
        <dbReference type="ARBA" id="ARBA00022741"/>
    </source>
</evidence>
<dbReference type="Proteomes" id="UP000576393">
    <property type="component" value="Unassembled WGS sequence"/>
</dbReference>
<comment type="catalytic activity">
    <reaction evidence="1">
        <text>ATP + protein L-histidine = ADP + protein N-phospho-L-histidine.</text>
        <dbReference type="EC" id="2.7.13.3"/>
    </reaction>
</comment>
<dbReference type="Gene3D" id="3.30.565.10">
    <property type="entry name" value="Histidine kinase-like ATPase, C-terminal domain"/>
    <property type="match status" value="1"/>
</dbReference>
<dbReference type="GO" id="GO:0000155">
    <property type="term" value="F:phosphorelay sensor kinase activity"/>
    <property type="evidence" value="ECO:0007669"/>
    <property type="project" value="InterPro"/>
</dbReference>
<dbReference type="EMBL" id="JACCCO010000001">
    <property type="protein sequence ID" value="NYF41535.1"/>
    <property type="molecule type" value="Genomic_DNA"/>
</dbReference>
<comment type="caution">
    <text evidence="11">The sequence shown here is derived from an EMBL/GenBank/DDBJ whole genome shotgun (WGS) entry which is preliminary data.</text>
</comment>
<evidence type="ECO:0000256" key="6">
    <source>
        <dbReference type="ARBA" id="ARBA00022777"/>
    </source>
</evidence>
<keyword evidence="12" id="KW-1185">Reference proteome</keyword>
<evidence type="ECO:0000256" key="7">
    <source>
        <dbReference type="ARBA" id="ARBA00022840"/>
    </source>
</evidence>
<feature type="domain" description="Histidine kinase/HSP90-like ATPase" evidence="10">
    <location>
        <begin position="201"/>
        <end position="293"/>
    </location>
</feature>
<dbReference type="AlphaFoldDB" id="A0A852V6C2"/>
<dbReference type="RefSeq" id="WP_179822428.1">
    <property type="nucleotide sequence ID" value="NZ_JACCCO010000001.1"/>
</dbReference>
<evidence type="ECO:0000256" key="9">
    <source>
        <dbReference type="SAM" id="Phobius"/>
    </source>
</evidence>
<keyword evidence="3" id="KW-0597">Phosphoprotein</keyword>
<dbReference type="InterPro" id="IPR036890">
    <property type="entry name" value="HATPase_C_sf"/>
</dbReference>
<evidence type="ECO:0000256" key="1">
    <source>
        <dbReference type="ARBA" id="ARBA00000085"/>
    </source>
</evidence>
<organism evidence="11 12">
    <name type="scientific">Streptosporangium sandarakinum</name>
    <dbReference type="NCBI Taxonomy" id="1260955"/>
    <lineage>
        <taxon>Bacteria</taxon>
        <taxon>Bacillati</taxon>
        <taxon>Actinomycetota</taxon>
        <taxon>Actinomycetes</taxon>
        <taxon>Streptosporangiales</taxon>
        <taxon>Streptosporangiaceae</taxon>
        <taxon>Streptosporangium</taxon>
    </lineage>
</organism>
<evidence type="ECO:0000313" key="12">
    <source>
        <dbReference type="Proteomes" id="UP000576393"/>
    </source>
</evidence>
<dbReference type="SUPFAM" id="SSF55874">
    <property type="entry name" value="ATPase domain of HSP90 chaperone/DNA topoisomerase II/histidine kinase"/>
    <property type="match status" value="1"/>
</dbReference>
<dbReference type="SMART" id="SM00387">
    <property type="entry name" value="HATPase_c"/>
    <property type="match status" value="1"/>
</dbReference>
<proteinExistence type="predicted"/>
<keyword evidence="9" id="KW-0812">Transmembrane</keyword>
<dbReference type="Gene3D" id="1.20.5.1930">
    <property type="match status" value="1"/>
</dbReference>